<dbReference type="AlphaFoldDB" id="A0A8S9YCQ8"/>
<proteinExistence type="predicted"/>
<dbReference type="EMBL" id="JTDE01012855">
    <property type="protein sequence ID" value="KAF7234096.1"/>
    <property type="molecule type" value="Genomic_DNA"/>
</dbReference>
<organism evidence="2 3">
    <name type="scientific">Paragonimus skrjabini miyazakii</name>
    <dbReference type="NCBI Taxonomy" id="59628"/>
    <lineage>
        <taxon>Eukaryota</taxon>
        <taxon>Metazoa</taxon>
        <taxon>Spiralia</taxon>
        <taxon>Lophotrochozoa</taxon>
        <taxon>Platyhelminthes</taxon>
        <taxon>Trematoda</taxon>
        <taxon>Digenea</taxon>
        <taxon>Plagiorchiida</taxon>
        <taxon>Troglotremata</taxon>
        <taxon>Troglotrematidae</taxon>
        <taxon>Paragonimus</taxon>
    </lineage>
</organism>
<accession>A0A8S9YCQ8</accession>
<feature type="region of interest" description="Disordered" evidence="1">
    <location>
        <begin position="1"/>
        <end position="27"/>
    </location>
</feature>
<sequence>MLGSSSECVNSEKTDGTPKSISATPEPFQYVKKENDSKCSLRKSLASQRAVFLNAWHAEVIKSGCRLPLMSSTNSGVE</sequence>
<protein>
    <submittedName>
        <fullName evidence="2">Uncharacterized protein</fullName>
    </submittedName>
</protein>
<reference evidence="2" key="1">
    <citation type="submission" date="2019-07" db="EMBL/GenBank/DDBJ databases">
        <title>Annotation for the trematode Paragonimus miyazaki's.</title>
        <authorList>
            <person name="Choi Y.-J."/>
        </authorList>
    </citation>
    <scope>NUCLEOTIDE SEQUENCE</scope>
    <source>
        <strain evidence="2">Japan</strain>
    </source>
</reference>
<evidence type="ECO:0000313" key="2">
    <source>
        <dbReference type="EMBL" id="KAF7234096.1"/>
    </source>
</evidence>
<gene>
    <name evidence="2" type="ORF">EG68_12522</name>
</gene>
<evidence type="ECO:0000256" key="1">
    <source>
        <dbReference type="SAM" id="MobiDB-lite"/>
    </source>
</evidence>
<keyword evidence="3" id="KW-1185">Reference proteome</keyword>
<name>A0A8S9YCQ8_9TREM</name>
<evidence type="ECO:0000313" key="3">
    <source>
        <dbReference type="Proteomes" id="UP000822476"/>
    </source>
</evidence>
<dbReference type="Proteomes" id="UP000822476">
    <property type="component" value="Unassembled WGS sequence"/>
</dbReference>
<comment type="caution">
    <text evidence="2">The sequence shown here is derived from an EMBL/GenBank/DDBJ whole genome shotgun (WGS) entry which is preliminary data.</text>
</comment>